<dbReference type="EMBL" id="JABBJJ010000365">
    <property type="protein sequence ID" value="NMO21918.1"/>
    <property type="molecule type" value="Genomic_DNA"/>
</dbReference>
<reference evidence="2 3" key="1">
    <citation type="submission" date="2020-04" db="EMBL/GenBank/DDBJ databases">
        <title>Draft genome of Pyxidicoccus fallax type strain.</title>
        <authorList>
            <person name="Whitworth D.E."/>
        </authorList>
    </citation>
    <scope>NUCLEOTIDE SEQUENCE [LARGE SCALE GENOMIC DNA]</scope>
    <source>
        <strain evidence="2 3">DSM 14698</strain>
    </source>
</reference>
<organism evidence="2 3">
    <name type="scientific">Pyxidicoccus fallax</name>
    <dbReference type="NCBI Taxonomy" id="394095"/>
    <lineage>
        <taxon>Bacteria</taxon>
        <taxon>Pseudomonadati</taxon>
        <taxon>Myxococcota</taxon>
        <taxon>Myxococcia</taxon>
        <taxon>Myxococcales</taxon>
        <taxon>Cystobacterineae</taxon>
        <taxon>Myxococcaceae</taxon>
        <taxon>Pyxidicoccus</taxon>
    </lineage>
</organism>
<keyword evidence="1" id="KW-0732">Signal</keyword>
<keyword evidence="3" id="KW-1185">Reference proteome</keyword>
<sequence>MLGRLAMMALMLMSAGPALAQVAAPTTAGGFFNLFQAKNDWTWSGGDQVTSFKASNGLTYWSFGDTIQGTEDATTGAYVAGWRMIGNSLLVQRGGQLGAAISGIAVPDASDGDRYWTQGMFEANGALYVLCQRVRNTPDGWFELRGVELAKFAFNTDGTLRRVGLFSTPSSGRSGGNSAAATQYAADAVVSGTTVYVFGYANAPEDPFAPHRSYVARVATSQVETASAWRFRYADGTWGTDMALAAPILHAQVSSTRLIGGSWYLAYKPWNGWGDTVFVERRASPWGTALATTTVSSPAGTTAGGRNYQTYAPQLHPEQALASGKVLLSIAWNGQTLGDIAADADLYKPRFHEVTLP</sequence>
<evidence type="ECO:0000313" key="3">
    <source>
        <dbReference type="Proteomes" id="UP000518300"/>
    </source>
</evidence>
<feature type="chain" id="PRO_5032347168" evidence="1">
    <location>
        <begin position="21"/>
        <end position="357"/>
    </location>
</feature>
<dbReference type="AlphaFoldDB" id="A0A848LV21"/>
<dbReference type="RefSeq" id="WP_169351085.1">
    <property type="nucleotide sequence ID" value="NZ_JABBJJ010000365.1"/>
</dbReference>
<name>A0A848LV21_9BACT</name>
<gene>
    <name evidence="2" type="ORF">HG543_44760</name>
</gene>
<protein>
    <submittedName>
        <fullName evidence="2">DUF4185 domain-containing protein</fullName>
    </submittedName>
</protein>
<accession>A0A848LV21</accession>
<evidence type="ECO:0000313" key="2">
    <source>
        <dbReference type="EMBL" id="NMO21918.1"/>
    </source>
</evidence>
<proteinExistence type="predicted"/>
<comment type="caution">
    <text evidence="2">The sequence shown here is derived from an EMBL/GenBank/DDBJ whole genome shotgun (WGS) entry which is preliminary data.</text>
</comment>
<dbReference type="Proteomes" id="UP000518300">
    <property type="component" value="Unassembled WGS sequence"/>
</dbReference>
<evidence type="ECO:0000256" key="1">
    <source>
        <dbReference type="SAM" id="SignalP"/>
    </source>
</evidence>
<feature type="signal peptide" evidence="1">
    <location>
        <begin position="1"/>
        <end position="20"/>
    </location>
</feature>